<proteinExistence type="inferred from homology"/>
<dbReference type="InterPro" id="IPR028612">
    <property type="entry name" value="Topoisom_1_IA"/>
</dbReference>
<feature type="site" description="Interaction with DNA" evidence="10">
    <location>
        <position position="46"/>
    </location>
</feature>
<dbReference type="Pfam" id="PF01751">
    <property type="entry name" value="Toprim"/>
    <property type="match status" value="1"/>
</dbReference>
<evidence type="ECO:0000259" key="11">
    <source>
        <dbReference type="PROSITE" id="PS50880"/>
    </source>
</evidence>
<evidence type="ECO:0000313" key="14">
    <source>
        <dbReference type="Proteomes" id="UP000886748"/>
    </source>
</evidence>
<dbReference type="InterPro" id="IPR003602">
    <property type="entry name" value="Topo_IA_DNA-bd_dom"/>
</dbReference>
<dbReference type="SMART" id="SM00436">
    <property type="entry name" value="TOP1Bc"/>
    <property type="match status" value="1"/>
</dbReference>
<dbReference type="AlphaFoldDB" id="A0A9D1SR52"/>
<evidence type="ECO:0000256" key="10">
    <source>
        <dbReference type="HAMAP-Rule" id="MF_00952"/>
    </source>
</evidence>
<evidence type="ECO:0000256" key="6">
    <source>
        <dbReference type="ARBA" id="ARBA00022842"/>
    </source>
</evidence>
<dbReference type="InterPro" id="IPR006171">
    <property type="entry name" value="TOPRIM_dom"/>
</dbReference>
<evidence type="ECO:0000256" key="7">
    <source>
        <dbReference type="ARBA" id="ARBA00023029"/>
    </source>
</evidence>
<keyword evidence="6" id="KW-0460">Magnesium</keyword>
<keyword evidence="3" id="KW-0479">Metal-binding</keyword>
<feature type="active site" description="O-(5'-phospho-DNA)-tyrosine intermediate" evidence="10">
    <location>
        <position position="313"/>
    </location>
</feature>
<dbReference type="CDD" id="cd00186">
    <property type="entry name" value="TOP1Ac"/>
    <property type="match status" value="1"/>
</dbReference>
<comment type="similarity">
    <text evidence="2 10">Belongs to the type IA topoisomerase family.</text>
</comment>
<keyword evidence="5" id="KW-0862">Zinc</keyword>
<evidence type="ECO:0000256" key="8">
    <source>
        <dbReference type="ARBA" id="ARBA00023125"/>
    </source>
</evidence>
<dbReference type="Gene3D" id="3.40.50.140">
    <property type="match status" value="1"/>
</dbReference>
<dbReference type="InterPro" id="IPR023406">
    <property type="entry name" value="Topo_IA_AS"/>
</dbReference>
<dbReference type="EC" id="5.6.2.1" evidence="10"/>
<keyword evidence="7 10" id="KW-0799">Topoisomerase</keyword>
<dbReference type="InterPro" id="IPR013824">
    <property type="entry name" value="Topo_IA_cen_sub1"/>
</dbReference>
<dbReference type="Gene3D" id="1.10.460.10">
    <property type="entry name" value="Topoisomerase I, domain 2"/>
    <property type="match status" value="1"/>
</dbReference>
<comment type="catalytic activity">
    <reaction evidence="1 10">
        <text>ATP-independent breakage of single-stranded DNA, followed by passage and rejoining.</text>
        <dbReference type="EC" id="5.6.2.1"/>
    </reaction>
</comment>
<dbReference type="InterPro" id="IPR034149">
    <property type="entry name" value="TOPRIM_TopoI"/>
</dbReference>
<dbReference type="Proteomes" id="UP000886748">
    <property type="component" value="Unassembled WGS sequence"/>
</dbReference>
<dbReference type="InterPro" id="IPR003601">
    <property type="entry name" value="Topo_IA_2"/>
</dbReference>
<dbReference type="CDD" id="cd03363">
    <property type="entry name" value="TOPRIM_TopoIA_TopoI"/>
    <property type="match status" value="1"/>
</dbReference>
<dbReference type="SUPFAM" id="SSF56712">
    <property type="entry name" value="Prokaryotic type I DNA topoisomerase"/>
    <property type="match status" value="1"/>
</dbReference>
<dbReference type="InterPro" id="IPR023405">
    <property type="entry name" value="Topo_IA_core_domain"/>
</dbReference>
<dbReference type="SMART" id="SM00437">
    <property type="entry name" value="TOP1Ac"/>
    <property type="match status" value="1"/>
</dbReference>
<gene>
    <name evidence="10 13" type="primary">topA</name>
    <name evidence="13" type="ORF">IAD26_04440</name>
</gene>
<evidence type="ECO:0000256" key="1">
    <source>
        <dbReference type="ARBA" id="ARBA00000213"/>
    </source>
</evidence>
<dbReference type="HAMAP" id="MF_00952">
    <property type="entry name" value="Topoisom_1_prok"/>
    <property type="match status" value="1"/>
</dbReference>
<evidence type="ECO:0000256" key="3">
    <source>
        <dbReference type="ARBA" id="ARBA00022723"/>
    </source>
</evidence>
<feature type="site" description="Interaction with DNA" evidence="10">
    <location>
        <position position="152"/>
    </location>
</feature>
<dbReference type="GO" id="GO:0003917">
    <property type="term" value="F:DNA topoisomerase type I (single strand cut, ATP-independent) activity"/>
    <property type="evidence" value="ECO:0007669"/>
    <property type="project" value="UniProtKB-UniRule"/>
</dbReference>
<dbReference type="InterPro" id="IPR013826">
    <property type="entry name" value="Topo_IA_cen_sub3"/>
</dbReference>
<dbReference type="InterPro" id="IPR013497">
    <property type="entry name" value="Topo_IA_cen"/>
</dbReference>
<keyword evidence="9 10" id="KW-0413">Isomerase</keyword>
<evidence type="ECO:0000256" key="9">
    <source>
        <dbReference type="ARBA" id="ARBA00023235"/>
    </source>
</evidence>
<dbReference type="PANTHER" id="PTHR42785:SF1">
    <property type="entry name" value="DNA TOPOISOMERASE"/>
    <property type="match status" value="1"/>
</dbReference>
<accession>A0A9D1SR52</accession>
<feature type="region of interest" description="Interaction with DNA" evidence="10">
    <location>
        <begin position="177"/>
        <end position="182"/>
    </location>
</feature>
<dbReference type="PROSITE" id="PS50880">
    <property type="entry name" value="TOPRIM"/>
    <property type="match status" value="1"/>
</dbReference>
<keyword evidence="8 10" id="KW-0238">DNA-binding</keyword>
<dbReference type="SUPFAM" id="SSF57783">
    <property type="entry name" value="Zinc beta-ribbon"/>
    <property type="match status" value="2"/>
</dbReference>
<dbReference type="PANTHER" id="PTHR42785">
    <property type="entry name" value="DNA TOPOISOMERASE, TYPE IA, CORE"/>
    <property type="match status" value="1"/>
</dbReference>
<dbReference type="Gene3D" id="3.30.65.10">
    <property type="entry name" value="Bacterial Topoisomerase I, domain 1"/>
    <property type="match status" value="3"/>
</dbReference>
<comment type="caution">
    <text evidence="13">The sequence shown here is derived from an EMBL/GenBank/DDBJ whole genome shotgun (WGS) entry which is preliminary data.</text>
</comment>
<dbReference type="NCBIfam" id="TIGR01051">
    <property type="entry name" value="topA_bact"/>
    <property type="match status" value="1"/>
</dbReference>
<dbReference type="Gene3D" id="2.70.20.10">
    <property type="entry name" value="Topoisomerase I, domain 3"/>
    <property type="match status" value="1"/>
</dbReference>
<sequence>MAKAKTTTKEKTKKEKALVIVESPAKSKTIKKILGDSYQIEASYGHIRDFPPKVLGFDVANDFEPSFIVIPEKKVVVKKLNDLAKKSDKIYLASDPDREGEAIAWHVRQVLEVPDEKINRIEFNEITPKAIKSAVEHPRQIDMERVKAQQTRQILDRLVGYKISPVLWEKMRNYRLSAGRVQSVALRMICEREDEIDAFVPVEYWSITADLLKGKLPFSAELTKYKDKKIEIKNKEEADKIVADLTKKGLKYEVSKVTYRDTQRKPSAPFITSTLQREASSKLGYGVSKTMQIAQKLYEGIEIGGEPVGLITYMRTDSVRISDDAQAAAKDFITDSYGENYYPKTPNNYVKGKGKNVQDAHEAIRPSYIEKTPDSIKQYLTSEQYRLYKLIWSRFIASQMENAKVKNTSVDITADDYLFKTGTSKVIFDGFLKVYNENDDEPDSAKIPDLEQGDELKLQKIEPKQHFTQPPPRFTEASLVKALEEHGIGRPSTYAPIISKIQQKGYVEKLEKALAPTILGRTLCRELIKYFTDIMNYKFTAQMETKLDDIAEEKAVWTDVLKDFYTPFTETVDSAKKNMPKVLIESDVVCPKCGKKMIVRTSRFGTQFLGCSGYPECKTMMPLNKDGSAAPVDEKSDEKCEKCGSEMIVKVGPYGKYLQCTNDECKHRKRIVITTGVKCPKCGEGEIIQRKSKYGKIFYGCNKYPDCDFVSWNEPVQENCPECGAYLVKKITKKESKLVCSNNTCSFSKPLESEEESQNG</sequence>
<dbReference type="PROSITE" id="PS52039">
    <property type="entry name" value="TOPO_IA_2"/>
    <property type="match status" value="1"/>
</dbReference>
<dbReference type="InterPro" id="IPR013498">
    <property type="entry name" value="Topo_IA_Znf"/>
</dbReference>
<comment type="subunit">
    <text evidence="10">Monomer.</text>
</comment>
<protein>
    <recommendedName>
        <fullName evidence="10">DNA topoisomerase 1</fullName>
        <ecNumber evidence="10">5.6.2.1</ecNumber>
    </recommendedName>
    <alternativeName>
        <fullName evidence="10">DNA topoisomerase I</fullName>
    </alternativeName>
</protein>
<dbReference type="Gene3D" id="1.10.290.10">
    <property type="entry name" value="Topoisomerase I, domain 4"/>
    <property type="match status" value="1"/>
</dbReference>
<feature type="domain" description="Topo IA-type catalytic" evidence="12">
    <location>
        <begin position="142"/>
        <end position="572"/>
    </location>
</feature>
<organism evidence="13 14">
    <name type="scientific">Candidatus Limenecus avicola</name>
    <dbReference type="NCBI Taxonomy" id="2840847"/>
    <lineage>
        <taxon>Bacteria</taxon>
        <taxon>Bacillati</taxon>
        <taxon>Bacillota</taxon>
        <taxon>Clostridia</taxon>
        <taxon>Eubacteriales</taxon>
        <taxon>Clostridiaceae</taxon>
        <taxon>Clostridiaceae incertae sedis</taxon>
        <taxon>Candidatus Limenecus</taxon>
    </lineage>
</organism>
<dbReference type="GO" id="GO:0005694">
    <property type="term" value="C:chromosome"/>
    <property type="evidence" value="ECO:0007669"/>
    <property type="project" value="InterPro"/>
</dbReference>
<feature type="site" description="Interaction with DNA" evidence="10">
    <location>
        <position position="168"/>
    </location>
</feature>
<dbReference type="Pfam" id="PF01131">
    <property type="entry name" value="Topoisom_bac"/>
    <property type="match status" value="1"/>
</dbReference>
<dbReference type="EMBL" id="DVOD01000032">
    <property type="protein sequence ID" value="HIU92365.1"/>
    <property type="molecule type" value="Genomic_DNA"/>
</dbReference>
<dbReference type="Pfam" id="PF01396">
    <property type="entry name" value="Zn_ribbon_Top1"/>
    <property type="match status" value="4"/>
</dbReference>
<evidence type="ECO:0000259" key="12">
    <source>
        <dbReference type="PROSITE" id="PS52039"/>
    </source>
</evidence>
<dbReference type="PROSITE" id="PS00396">
    <property type="entry name" value="TOPO_IA_1"/>
    <property type="match status" value="1"/>
</dbReference>
<comment type="function">
    <text evidence="10">Releases the supercoiling and torsional tension of DNA, which is introduced during the DNA replication and transcription, by transiently cleaving and rejoining one strand of the DNA duplex. Introduces a single-strand break via transesterification at a target site in duplex DNA. The scissile phosphodiester is attacked by the catalytic tyrosine of the enzyme, resulting in the formation of a DNA-(5'-phosphotyrosyl)-enzyme intermediate and the expulsion of a 3'-OH DNA strand. The free DNA strand then undergoes passage around the unbroken strand, thus removing DNA supercoils. Finally, in the religation step, the DNA 3'-OH attacks the covalent intermediate to expel the active-site tyrosine and restore the DNA phosphodiester backbone.</text>
</comment>
<feature type="site" description="Interaction with DNA" evidence="10">
    <location>
        <position position="161"/>
    </location>
</feature>
<name>A0A9D1SR52_9CLOT</name>
<dbReference type="InterPro" id="IPR000380">
    <property type="entry name" value="Topo_IA"/>
</dbReference>
<dbReference type="GO" id="GO:0006265">
    <property type="term" value="P:DNA topological change"/>
    <property type="evidence" value="ECO:0007669"/>
    <property type="project" value="UniProtKB-UniRule"/>
</dbReference>
<dbReference type="InterPro" id="IPR013825">
    <property type="entry name" value="Topo_IA_cen_sub2"/>
</dbReference>
<reference evidence="13" key="1">
    <citation type="submission" date="2020-10" db="EMBL/GenBank/DDBJ databases">
        <authorList>
            <person name="Gilroy R."/>
        </authorList>
    </citation>
    <scope>NUCLEOTIDE SEQUENCE</scope>
    <source>
        <strain evidence="13">CHK154-7741</strain>
    </source>
</reference>
<evidence type="ECO:0000256" key="2">
    <source>
        <dbReference type="ARBA" id="ARBA00009446"/>
    </source>
</evidence>
<feature type="site" description="Interaction with DNA" evidence="10">
    <location>
        <position position="315"/>
    </location>
</feature>
<evidence type="ECO:0000313" key="13">
    <source>
        <dbReference type="EMBL" id="HIU92365.1"/>
    </source>
</evidence>
<feature type="site" description="Interaction with DNA" evidence="10">
    <location>
        <position position="156"/>
    </location>
</feature>
<evidence type="ECO:0000256" key="4">
    <source>
        <dbReference type="ARBA" id="ARBA00022771"/>
    </source>
</evidence>
<reference evidence="13" key="2">
    <citation type="journal article" date="2021" name="PeerJ">
        <title>Extensive microbial diversity within the chicken gut microbiome revealed by metagenomics and culture.</title>
        <authorList>
            <person name="Gilroy R."/>
            <person name="Ravi A."/>
            <person name="Getino M."/>
            <person name="Pursley I."/>
            <person name="Horton D.L."/>
            <person name="Alikhan N.F."/>
            <person name="Baker D."/>
            <person name="Gharbi K."/>
            <person name="Hall N."/>
            <person name="Watson M."/>
            <person name="Adriaenssens E.M."/>
            <person name="Foster-Nyarko E."/>
            <person name="Jarju S."/>
            <person name="Secka A."/>
            <person name="Antonio M."/>
            <person name="Oren A."/>
            <person name="Chaudhuri R.R."/>
            <person name="La Ragione R."/>
            <person name="Hildebrand F."/>
            <person name="Pallen M.J."/>
        </authorList>
    </citation>
    <scope>NUCLEOTIDE SEQUENCE</scope>
    <source>
        <strain evidence="13">CHK154-7741</strain>
    </source>
</reference>
<keyword evidence="4" id="KW-0863">Zinc-finger</keyword>
<dbReference type="PRINTS" id="PR00417">
    <property type="entry name" value="PRTPISMRASEI"/>
</dbReference>
<dbReference type="SMART" id="SM00493">
    <property type="entry name" value="TOPRIM"/>
    <property type="match status" value="1"/>
</dbReference>
<dbReference type="GO" id="GO:0003677">
    <property type="term" value="F:DNA binding"/>
    <property type="evidence" value="ECO:0007669"/>
    <property type="project" value="UniProtKB-KW"/>
</dbReference>
<dbReference type="GO" id="GO:0008270">
    <property type="term" value="F:zinc ion binding"/>
    <property type="evidence" value="ECO:0007669"/>
    <property type="project" value="UniProtKB-KW"/>
</dbReference>
<evidence type="ECO:0000256" key="5">
    <source>
        <dbReference type="ARBA" id="ARBA00022833"/>
    </source>
</evidence>
<dbReference type="InterPro" id="IPR005733">
    <property type="entry name" value="TopoI_bac-type"/>
</dbReference>
<feature type="domain" description="Toprim" evidence="11">
    <location>
        <begin position="16"/>
        <end position="126"/>
    </location>
</feature>
<comment type="caution">
    <text evidence="10">Lacks conserved residue(s) required for the propagation of feature annotation.</text>
</comment>